<feature type="compositionally biased region" description="Polar residues" evidence="1">
    <location>
        <begin position="71"/>
        <end position="89"/>
    </location>
</feature>
<accession>K0RT99</accession>
<comment type="caution">
    <text evidence="2">The sequence shown here is derived from an EMBL/GenBank/DDBJ whole genome shotgun (WGS) entry which is preliminary data.</text>
</comment>
<dbReference type="EMBL" id="AGNL01033717">
    <property type="protein sequence ID" value="EJK55594.1"/>
    <property type="molecule type" value="Genomic_DNA"/>
</dbReference>
<evidence type="ECO:0000313" key="2">
    <source>
        <dbReference type="EMBL" id="EJK55594.1"/>
    </source>
</evidence>
<organism evidence="2 3">
    <name type="scientific">Thalassiosira oceanica</name>
    <name type="common">Marine diatom</name>
    <dbReference type="NCBI Taxonomy" id="159749"/>
    <lineage>
        <taxon>Eukaryota</taxon>
        <taxon>Sar</taxon>
        <taxon>Stramenopiles</taxon>
        <taxon>Ochrophyta</taxon>
        <taxon>Bacillariophyta</taxon>
        <taxon>Coscinodiscophyceae</taxon>
        <taxon>Thalassiosirophycidae</taxon>
        <taxon>Thalassiosirales</taxon>
        <taxon>Thalassiosiraceae</taxon>
        <taxon>Thalassiosira</taxon>
    </lineage>
</organism>
<keyword evidence="3" id="KW-1185">Reference proteome</keyword>
<sequence length="110" mass="11585">MPNSTDQPEPEIPILSVRDSGPSKSTPHDGANEVAGAVTITATETLQQPWKVPAPLVSQSQDDERPDADYQGSNAHRSQLSPADASTSLGAADAAPRKHDSGRLEEDEEG</sequence>
<feature type="non-terminal residue" evidence="2">
    <location>
        <position position="110"/>
    </location>
</feature>
<protein>
    <submittedName>
        <fullName evidence="2">Uncharacterized protein</fullName>
    </submittedName>
</protein>
<feature type="compositionally biased region" description="Basic and acidic residues" evidence="1">
    <location>
        <begin position="95"/>
        <end position="104"/>
    </location>
</feature>
<gene>
    <name evidence="2" type="ORF">THAOC_24663</name>
</gene>
<dbReference type="AlphaFoldDB" id="K0RT99"/>
<reference evidence="2 3" key="1">
    <citation type="journal article" date="2012" name="Genome Biol.">
        <title>Genome and low-iron response of an oceanic diatom adapted to chronic iron limitation.</title>
        <authorList>
            <person name="Lommer M."/>
            <person name="Specht M."/>
            <person name="Roy A.S."/>
            <person name="Kraemer L."/>
            <person name="Andreson R."/>
            <person name="Gutowska M.A."/>
            <person name="Wolf J."/>
            <person name="Bergner S.V."/>
            <person name="Schilhabel M.B."/>
            <person name="Klostermeier U.C."/>
            <person name="Beiko R.G."/>
            <person name="Rosenstiel P."/>
            <person name="Hippler M."/>
            <person name="Laroche J."/>
        </authorList>
    </citation>
    <scope>NUCLEOTIDE SEQUENCE [LARGE SCALE GENOMIC DNA]</scope>
    <source>
        <strain evidence="2 3">CCMP1005</strain>
    </source>
</reference>
<dbReference type="Proteomes" id="UP000266841">
    <property type="component" value="Unassembled WGS sequence"/>
</dbReference>
<evidence type="ECO:0000313" key="3">
    <source>
        <dbReference type="Proteomes" id="UP000266841"/>
    </source>
</evidence>
<name>K0RT99_THAOC</name>
<feature type="region of interest" description="Disordered" evidence="1">
    <location>
        <begin position="1"/>
        <end position="110"/>
    </location>
</feature>
<proteinExistence type="predicted"/>
<evidence type="ECO:0000256" key="1">
    <source>
        <dbReference type="SAM" id="MobiDB-lite"/>
    </source>
</evidence>